<dbReference type="InterPro" id="IPR019734">
    <property type="entry name" value="TPR_rpt"/>
</dbReference>
<dbReference type="SUPFAM" id="SSF48452">
    <property type="entry name" value="TPR-like"/>
    <property type="match status" value="1"/>
</dbReference>
<dbReference type="EMBL" id="PFFQ01000004">
    <property type="protein sequence ID" value="PIW19314.1"/>
    <property type="molecule type" value="Genomic_DNA"/>
</dbReference>
<comment type="caution">
    <text evidence="2">The sequence shown here is derived from an EMBL/GenBank/DDBJ whole genome shotgun (WGS) entry which is preliminary data.</text>
</comment>
<proteinExistence type="predicted"/>
<feature type="repeat" description="TPR" evidence="1">
    <location>
        <begin position="100"/>
        <end position="133"/>
    </location>
</feature>
<sequence>MQRKPLGRPGSPAPQKRSRYQSLIFDADRFFEAKEIETAFKIYQQALQEAPAGDNHVYAQLCRCYRKKARPLLKKERWPELIQVMEEMLKTNGQRPNLKGLDFKILAEAYFKNGQIEKATAAIAEALKLNPDLSSELKNLQQKIQAENLHQNFRQLF</sequence>
<name>A0A2M7GAV2_9BACT</name>
<evidence type="ECO:0000256" key="1">
    <source>
        <dbReference type="PROSITE-ProRule" id="PRU00339"/>
    </source>
</evidence>
<gene>
    <name evidence="2" type="ORF">COW36_00290</name>
</gene>
<dbReference type="Gene3D" id="1.25.40.10">
    <property type="entry name" value="Tetratricopeptide repeat domain"/>
    <property type="match status" value="1"/>
</dbReference>
<dbReference type="AlphaFoldDB" id="A0A2M7GAV2"/>
<evidence type="ECO:0000313" key="3">
    <source>
        <dbReference type="Proteomes" id="UP000231019"/>
    </source>
</evidence>
<dbReference type="Pfam" id="PF14559">
    <property type="entry name" value="TPR_19"/>
    <property type="match status" value="1"/>
</dbReference>
<keyword evidence="1" id="KW-0802">TPR repeat</keyword>
<protein>
    <recommendedName>
        <fullName evidence="4">Tetratricopeptide repeat protein</fullName>
    </recommendedName>
</protein>
<evidence type="ECO:0008006" key="4">
    <source>
        <dbReference type="Google" id="ProtNLM"/>
    </source>
</evidence>
<dbReference type="Proteomes" id="UP000231019">
    <property type="component" value="Unassembled WGS sequence"/>
</dbReference>
<dbReference type="InterPro" id="IPR011990">
    <property type="entry name" value="TPR-like_helical_dom_sf"/>
</dbReference>
<reference evidence="2 3" key="1">
    <citation type="submission" date="2017-09" db="EMBL/GenBank/DDBJ databases">
        <title>Depth-based differentiation of microbial function through sediment-hosted aquifers and enrichment of novel symbionts in the deep terrestrial subsurface.</title>
        <authorList>
            <person name="Probst A.J."/>
            <person name="Ladd B."/>
            <person name="Jarett J.K."/>
            <person name="Geller-Mcgrath D.E."/>
            <person name="Sieber C.M."/>
            <person name="Emerson J.B."/>
            <person name="Anantharaman K."/>
            <person name="Thomas B.C."/>
            <person name="Malmstrom R."/>
            <person name="Stieglmeier M."/>
            <person name="Klingl A."/>
            <person name="Woyke T."/>
            <person name="Ryan C.M."/>
            <person name="Banfield J.F."/>
        </authorList>
    </citation>
    <scope>NUCLEOTIDE SEQUENCE [LARGE SCALE GENOMIC DNA]</scope>
    <source>
        <strain evidence="2">CG17_big_fil_post_rev_8_21_14_2_50_48_46</strain>
    </source>
</reference>
<accession>A0A2M7GAV2</accession>
<organism evidence="2 3">
    <name type="scientific">bacterium (Candidatus Blackallbacteria) CG17_big_fil_post_rev_8_21_14_2_50_48_46</name>
    <dbReference type="NCBI Taxonomy" id="2014261"/>
    <lineage>
        <taxon>Bacteria</taxon>
        <taxon>Candidatus Blackallbacteria</taxon>
    </lineage>
</organism>
<evidence type="ECO:0000313" key="2">
    <source>
        <dbReference type="EMBL" id="PIW19314.1"/>
    </source>
</evidence>
<dbReference type="PROSITE" id="PS50005">
    <property type="entry name" value="TPR"/>
    <property type="match status" value="1"/>
</dbReference>